<dbReference type="Proteomes" id="UP000241771">
    <property type="component" value="Unassembled WGS sequence"/>
</dbReference>
<evidence type="ECO:0000313" key="2">
    <source>
        <dbReference type="Proteomes" id="UP000241771"/>
    </source>
</evidence>
<comment type="caution">
    <text evidence="1">The sequence shown here is derived from an EMBL/GenBank/DDBJ whole genome shotgun (WGS) entry which is preliminary data.</text>
</comment>
<dbReference type="CDD" id="cd04647">
    <property type="entry name" value="LbH_MAT_like"/>
    <property type="match status" value="1"/>
</dbReference>
<dbReference type="InterPro" id="IPR011004">
    <property type="entry name" value="Trimer_LpxA-like_sf"/>
</dbReference>
<keyword evidence="2" id="KW-1185">Reference proteome</keyword>
<dbReference type="Gene3D" id="2.160.10.10">
    <property type="entry name" value="Hexapeptide repeat proteins"/>
    <property type="match status" value="1"/>
</dbReference>
<dbReference type="PANTHER" id="PTHR23416">
    <property type="entry name" value="SIALIC ACID SYNTHASE-RELATED"/>
    <property type="match status" value="1"/>
</dbReference>
<reference evidence="1 2" key="1">
    <citation type="submission" date="2018-01" db="EMBL/GenBank/DDBJ databases">
        <title>Whole genome sequencing of Histamine producing bacteria.</title>
        <authorList>
            <person name="Butler K."/>
        </authorList>
    </citation>
    <scope>NUCLEOTIDE SEQUENCE [LARGE SCALE GENOMIC DNA]</scope>
    <source>
        <strain evidence="1 2">DSM 100436</strain>
    </source>
</reference>
<gene>
    <name evidence="1" type="ORF">C9I98_11265</name>
</gene>
<keyword evidence="1" id="KW-0808">Transferase</keyword>
<dbReference type="EMBL" id="PYMA01000006">
    <property type="protein sequence ID" value="PSW19491.1"/>
    <property type="molecule type" value="Genomic_DNA"/>
</dbReference>
<organism evidence="1 2">
    <name type="scientific">Photobacterium sanctipauli</name>
    <dbReference type="NCBI Taxonomy" id="1342794"/>
    <lineage>
        <taxon>Bacteria</taxon>
        <taxon>Pseudomonadati</taxon>
        <taxon>Pseudomonadota</taxon>
        <taxon>Gammaproteobacteria</taxon>
        <taxon>Vibrionales</taxon>
        <taxon>Vibrionaceae</taxon>
        <taxon>Photobacterium</taxon>
    </lineage>
</organism>
<dbReference type="AlphaFoldDB" id="A0A2T3NTE4"/>
<proteinExistence type="predicted"/>
<protein>
    <submittedName>
        <fullName evidence="1">Acyltransferase</fullName>
    </submittedName>
</protein>
<accession>A0A2T3NTE4</accession>
<dbReference type="RefSeq" id="WP_036829538.1">
    <property type="nucleotide sequence ID" value="NZ_PYMA01000006.1"/>
</dbReference>
<keyword evidence="1" id="KW-0012">Acyltransferase</keyword>
<dbReference type="OrthoDB" id="9815592at2"/>
<sequence>MSFYTKLELKNLGFKAVGDNVQISNKASFYGISKISIGDNTRIDDFCVLSAGVGGINIGRNVHIAVYSSLIGAGEINVDDYANISSKVAIYSSTDDFSGSFLTNPTMPADLTNVLSSPVTLGKHVIIGSGCVVLPGVTISSGAAIGALSLVKNNVPEFEIFAGTPAIKISERKKDLLKLIGEFD</sequence>
<name>A0A2T3NTE4_9GAMM</name>
<dbReference type="GO" id="GO:0016746">
    <property type="term" value="F:acyltransferase activity"/>
    <property type="evidence" value="ECO:0007669"/>
    <property type="project" value="UniProtKB-KW"/>
</dbReference>
<dbReference type="SUPFAM" id="SSF51161">
    <property type="entry name" value="Trimeric LpxA-like enzymes"/>
    <property type="match status" value="1"/>
</dbReference>
<dbReference type="InterPro" id="IPR051159">
    <property type="entry name" value="Hexapeptide_acetyltransf"/>
</dbReference>
<evidence type="ECO:0000313" key="1">
    <source>
        <dbReference type="EMBL" id="PSW19491.1"/>
    </source>
</evidence>